<dbReference type="SUPFAM" id="SSF53756">
    <property type="entry name" value="UDP-Glycosyltransferase/glycogen phosphorylase"/>
    <property type="match status" value="1"/>
</dbReference>
<dbReference type="Proteomes" id="UP000182652">
    <property type="component" value="Unassembled WGS sequence"/>
</dbReference>
<gene>
    <name evidence="1" type="ORF">SAMN04489745_3028</name>
</gene>
<evidence type="ECO:0000313" key="1">
    <source>
        <dbReference type="EMBL" id="SEC50074.1"/>
    </source>
</evidence>
<dbReference type="STRING" id="156980.SAMN04489745_3028"/>
<organism evidence="1 2">
    <name type="scientific">Arthrobacter woluwensis</name>
    <dbReference type="NCBI Taxonomy" id="156980"/>
    <lineage>
        <taxon>Bacteria</taxon>
        <taxon>Bacillati</taxon>
        <taxon>Actinomycetota</taxon>
        <taxon>Actinomycetes</taxon>
        <taxon>Micrococcales</taxon>
        <taxon>Micrococcaceae</taxon>
        <taxon>Arthrobacter</taxon>
    </lineage>
</organism>
<protein>
    <submittedName>
        <fullName evidence="1">Glycosyltransferase involved in cell wall bisynthesis</fullName>
    </submittedName>
</protein>
<evidence type="ECO:0000313" key="2">
    <source>
        <dbReference type="Proteomes" id="UP000182652"/>
    </source>
</evidence>
<accession>A0A1H4T1M3</accession>
<dbReference type="GO" id="GO:0016757">
    <property type="term" value="F:glycosyltransferase activity"/>
    <property type="evidence" value="ECO:0007669"/>
    <property type="project" value="TreeGrafter"/>
</dbReference>
<sequence length="338" mass="36033">MRLAAHLIGRGVPLTVFTSKAAFATIQDAGIRIDSGHVVFVDSALAARALGARGALRLGLLGRVFPSLLSGRYRHVHLVHDPGNLSTLFARLSSLIPPFSLTVADSRHSYGDEHLPPLVKAAAVDCLSEDIADHVRRHLPRLDGPGPSESLVKVAPCSFADYPAVIPPYESRGIDVVFAARFTTGKGLDLLERMEPLPTGISLHVLGQPASGPDGFTPAVDGAEVYFAPNLPSVLGRARVFLSLQDEENYPSQSLLEAMSVGCAVVATDVGLTRKLVDETTGLLIPRSPKALREAILRLTDDPAWAESLGAAGAVKVRAEHTIDRFADYFIDEVLTGS</sequence>
<dbReference type="Pfam" id="PF13692">
    <property type="entry name" value="Glyco_trans_1_4"/>
    <property type="match status" value="1"/>
</dbReference>
<dbReference type="PANTHER" id="PTHR12526:SF636">
    <property type="entry name" value="BLL3647 PROTEIN"/>
    <property type="match status" value="1"/>
</dbReference>
<reference evidence="1 2" key="1">
    <citation type="submission" date="2016-10" db="EMBL/GenBank/DDBJ databases">
        <authorList>
            <person name="de Groot N.N."/>
        </authorList>
    </citation>
    <scope>NUCLEOTIDE SEQUENCE [LARGE SCALE GENOMIC DNA]</scope>
    <source>
        <strain evidence="1 2">DSM 10495</strain>
    </source>
</reference>
<keyword evidence="1" id="KW-0808">Transferase</keyword>
<name>A0A1H4T1M3_9MICC</name>
<proteinExistence type="predicted"/>
<dbReference type="Gene3D" id="3.40.50.2000">
    <property type="entry name" value="Glycogen Phosphorylase B"/>
    <property type="match status" value="2"/>
</dbReference>
<dbReference type="CDD" id="cd03801">
    <property type="entry name" value="GT4_PimA-like"/>
    <property type="match status" value="1"/>
</dbReference>
<keyword evidence="2" id="KW-1185">Reference proteome</keyword>
<dbReference type="PANTHER" id="PTHR12526">
    <property type="entry name" value="GLYCOSYLTRANSFERASE"/>
    <property type="match status" value="1"/>
</dbReference>
<dbReference type="AlphaFoldDB" id="A0A1H4T1M3"/>
<dbReference type="EMBL" id="FNSN01000003">
    <property type="protein sequence ID" value="SEC50074.1"/>
    <property type="molecule type" value="Genomic_DNA"/>
</dbReference>